<keyword evidence="1" id="KW-0472">Membrane</keyword>
<keyword evidence="1" id="KW-1133">Transmembrane helix</keyword>
<name>A0ABR1UDU4_9PEZI</name>
<gene>
    <name evidence="2" type="ORF">PG996_010978</name>
</gene>
<reference evidence="2 3" key="1">
    <citation type="submission" date="2023-01" db="EMBL/GenBank/DDBJ databases">
        <title>Analysis of 21 Apiospora genomes using comparative genomics revels a genus with tremendous synthesis potential of carbohydrate active enzymes and secondary metabolites.</title>
        <authorList>
            <person name="Sorensen T."/>
        </authorList>
    </citation>
    <scope>NUCLEOTIDE SEQUENCE [LARGE SCALE GENOMIC DNA]</scope>
    <source>
        <strain evidence="2 3">CBS 83171</strain>
    </source>
</reference>
<sequence length="311" mass="33747">MAPRSPEAAASATRCRYVSASLRGRRRRARHQFFHVGLAKLCLVVLVAAQTGTARGLGVAQTTGAQAGSALALAAPQLAYESSCAVVRWRRGRWAAKWIPRRRAASNATIVHRQAAEARNHAEVVVYRGLVPIDVLDRGPTCIAAEVEGRAAGAGSVDEPAGLRRLRRQHALVHVFRIEFPFHHAGQDLVGHPPLQGIGRRGAAAKVDTRPDQVFLRRLVGRGVGVFFFLFFLLLDNAVDILILLLVRGLDLDLGQDQRLDIPRHTSPSPLPYSASFVLLFAGLDLFYGQIIREPASVVVVVIVALNGPGR</sequence>
<accession>A0ABR1UDU4</accession>
<evidence type="ECO:0000256" key="1">
    <source>
        <dbReference type="SAM" id="Phobius"/>
    </source>
</evidence>
<protein>
    <submittedName>
        <fullName evidence="2">Uncharacterized protein</fullName>
    </submittedName>
</protein>
<evidence type="ECO:0000313" key="2">
    <source>
        <dbReference type="EMBL" id="KAK8057041.1"/>
    </source>
</evidence>
<proteinExistence type="predicted"/>
<dbReference type="EMBL" id="JAQQWM010000007">
    <property type="protein sequence ID" value="KAK8057041.1"/>
    <property type="molecule type" value="Genomic_DNA"/>
</dbReference>
<keyword evidence="3" id="KW-1185">Reference proteome</keyword>
<evidence type="ECO:0000313" key="3">
    <source>
        <dbReference type="Proteomes" id="UP001446871"/>
    </source>
</evidence>
<organism evidence="2 3">
    <name type="scientific">Apiospora saccharicola</name>
    <dbReference type="NCBI Taxonomy" id="335842"/>
    <lineage>
        <taxon>Eukaryota</taxon>
        <taxon>Fungi</taxon>
        <taxon>Dikarya</taxon>
        <taxon>Ascomycota</taxon>
        <taxon>Pezizomycotina</taxon>
        <taxon>Sordariomycetes</taxon>
        <taxon>Xylariomycetidae</taxon>
        <taxon>Amphisphaeriales</taxon>
        <taxon>Apiosporaceae</taxon>
        <taxon>Apiospora</taxon>
    </lineage>
</organism>
<keyword evidence="1" id="KW-0812">Transmembrane</keyword>
<feature type="transmembrane region" description="Helical" evidence="1">
    <location>
        <begin position="226"/>
        <end position="250"/>
    </location>
</feature>
<comment type="caution">
    <text evidence="2">The sequence shown here is derived from an EMBL/GenBank/DDBJ whole genome shotgun (WGS) entry which is preliminary data.</text>
</comment>
<dbReference type="Proteomes" id="UP001446871">
    <property type="component" value="Unassembled WGS sequence"/>
</dbReference>